<dbReference type="Pfam" id="PF00300">
    <property type="entry name" value="His_Phos_1"/>
    <property type="match status" value="1"/>
</dbReference>
<sequence>MLKVSIVMKLCKLFGRGVKECDDPELVNHPHVHTSAKGGCMHAQKFLFQQAIAVVRHGERLDSSREPRSERTDQELKRWPHDCPLTRRGFQRSREVGKTLANVGSVAPFEVIVSSPYLRCAQSASEIARVLKLPVIFDDDLGEVGENVGKTFVQTSPPHRSPQELALSLHSDFPDVEYGVDDQGLQILGGYPAFPESLLMARTRFAKKAQHICHAAATELKSVIIVTHADALDAILGSMKMSWESTQVATSSFFIATREVPISAKSTSGPRSSDERVYGSRTPKWQVECSPGIKYTKNSACVQKRIHDLRRRHGRLHRNSFELGAVSFGPLIP</sequence>
<protein>
    <submittedName>
        <fullName evidence="1">Uncharacterized protein</fullName>
    </submittedName>
</protein>
<dbReference type="SUPFAM" id="SSF53254">
    <property type="entry name" value="Phosphoglycerate mutase-like"/>
    <property type="match status" value="1"/>
</dbReference>
<evidence type="ECO:0000313" key="1">
    <source>
        <dbReference type="EMBL" id="CAD8847274.1"/>
    </source>
</evidence>
<dbReference type="InterPro" id="IPR029033">
    <property type="entry name" value="His_PPase_superfam"/>
</dbReference>
<dbReference type="AlphaFoldDB" id="A0A7S1AAP3"/>
<gene>
    <name evidence="1" type="ORF">NSCI0253_LOCUS21624</name>
</gene>
<dbReference type="InterPro" id="IPR051710">
    <property type="entry name" value="Phosphatase_SH3-domain"/>
</dbReference>
<dbReference type="CDD" id="cd07067">
    <property type="entry name" value="HP_PGM_like"/>
    <property type="match status" value="1"/>
</dbReference>
<dbReference type="PANTHER" id="PTHR16469:SF27">
    <property type="entry name" value="UBIQUITIN-ASSOCIATED AND SH3 DOMAIN-CONTAINING BA-RELATED"/>
    <property type="match status" value="1"/>
</dbReference>
<dbReference type="EMBL" id="HBFQ01030715">
    <property type="protein sequence ID" value="CAD8847274.1"/>
    <property type="molecule type" value="Transcribed_RNA"/>
</dbReference>
<organism evidence="1">
    <name type="scientific">Noctiluca scintillans</name>
    <name type="common">Sea sparkle</name>
    <name type="synonym">Red tide dinoflagellate</name>
    <dbReference type="NCBI Taxonomy" id="2966"/>
    <lineage>
        <taxon>Eukaryota</taxon>
        <taxon>Sar</taxon>
        <taxon>Alveolata</taxon>
        <taxon>Dinophyceae</taxon>
        <taxon>Noctilucales</taxon>
        <taxon>Noctilucaceae</taxon>
        <taxon>Noctiluca</taxon>
    </lineage>
</organism>
<dbReference type="InterPro" id="IPR013078">
    <property type="entry name" value="His_Pase_superF_clade-1"/>
</dbReference>
<dbReference type="SMART" id="SM00855">
    <property type="entry name" value="PGAM"/>
    <property type="match status" value="1"/>
</dbReference>
<reference evidence="1" key="1">
    <citation type="submission" date="2021-01" db="EMBL/GenBank/DDBJ databases">
        <authorList>
            <person name="Corre E."/>
            <person name="Pelletier E."/>
            <person name="Niang G."/>
            <person name="Scheremetjew M."/>
            <person name="Finn R."/>
            <person name="Kale V."/>
            <person name="Holt S."/>
            <person name="Cochrane G."/>
            <person name="Meng A."/>
            <person name="Brown T."/>
            <person name="Cohen L."/>
        </authorList>
    </citation>
    <scope>NUCLEOTIDE SEQUENCE</scope>
</reference>
<accession>A0A7S1AAP3</accession>
<name>A0A7S1AAP3_NOCSC</name>
<dbReference type="PANTHER" id="PTHR16469">
    <property type="entry name" value="UBIQUITIN-ASSOCIATED AND SH3 DOMAIN-CONTAINING BA-RELATED"/>
    <property type="match status" value="1"/>
</dbReference>
<proteinExistence type="predicted"/>
<dbReference type="Gene3D" id="3.40.50.1240">
    <property type="entry name" value="Phosphoglycerate mutase-like"/>
    <property type="match status" value="1"/>
</dbReference>